<protein>
    <submittedName>
        <fullName evidence="3">NAD(P)-dependent dehydrogenase, short-chain alcohol dehydrogenase family</fullName>
    </submittedName>
</protein>
<dbReference type="GO" id="GO:0016491">
    <property type="term" value="F:oxidoreductase activity"/>
    <property type="evidence" value="ECO:0007669"/>
    <property type="project" value="UniProtKB-KW"/>
</dbReference>
<dbReference type="PANTHER" id="PTHR43639:SF1">
    <property type="entry name" value="SHORT-CHAIN DEHYDROGENASE_REDUCTASE FAMILY PROTEIN"/>
    <property type="match status" value="1"/>
</dbReference>
<proteinExistence type="inferred from homology"/>
<dbReference type="EMBL" id="FNCV01000001">
    <property type="protein sequence ID" value="SDG55665.1"/>
    <property type="molecule type" value="Genomic_DNA"/>
</dbReference>
<dbReference type="InterPro" id="IPR002347">
    <property type="entry name" value="SDR_fam"/>
</dbReference>
<dbReference type="InterPro" id="IPR036291">
    <property type="entry name" value="NAD(P)-bd_dom_sf"/>
</dbReference>
<dbReference type="PRINTS" id="PR00081">
    <property type="entry name" value="GDHRDH"/>
</dbReference>
<dbReference type="RefSeq" id="WP_092615030.1">
    <property type="nucleotide sequence ID" value="NZ_FNCV01000001.1"/>
</dbReference>
<keyword evidence="4" id="KW-1185">Reference proteome</keyword>
<sequence length="270" mass="28524">MSDADHSPSVTGARPVAPVPRVALVTGAGRRIGRAIASHLAGAGWAVALHHRAAEAEAAGLAERIARDGGRAVHLAADLAREDEVVGLVAAAEAALGPVGLVVNNASRFEWDTALESTRADWDAHLETNLRAPFVLIQEMARRLPEGSGGLAVNIIDQRVWNLTPYFTTYTLSKAGLWTLTQTLALALAPRVRVNAIGPGPTLPSPRQDRAAFEAQCDSVPLRRGTDPDEICRALSFILDAPALTGQMIALDGGQHLGWAQGDPRRGADE</sequence>
<dbReference type="AlphaFoldDB" id="A0A1G7V709"/>
<dbReference type="Proteomes" id="UP000217076">
    <property type="component" value="Unassembled WGS sequence"/>
</dbReference>
<dbReference type="PANTHER" id="PTHR43639">
    <property type="entry name" value="OXIDOREDUCTASE, SHORT-CHAIN DEHYDROGENASE/REDUCTASE FAMILY (AFU_ORTHOLOGUE AFUA_5G02870)"/>
    <property type="match status" value="1"/>
</dbReference>
<dbReference type="NCBIfam" id="NF006597">
    <property type="entry name" value="PRK09134.1"/>
    <property type="match status" value="1"/>
</dbReference>
<gene>
    <name evidence="3" type="ORF">SAMN05421742_101565</name>
</gene>
<evidence type="ECO:0000256" key="1">
    <source>
        <dbReference type="ARBA" id="ARBA00006484"/>
    </source>
</evidence>
<accession>A0A1G7V709</accession>
<dbReference type="OrthoDB" id="9786360at2"/>
<keyword evidence="2" id="KW-0560">Oxidoreductase</keyword>
<name>A0A1G7V709_9PROT</name>
<evidence type="ECO:0000313" key="3">
    <source>
        <dbReference type="EMBL" id="SDG55665.1"/>
    </source>
</evidence>
<dbReference type="Gene3D" id="3.40.50.720">
    <property type="entry name" value="NAD(P)-binding Rossmann-like Domain"/>
    <property type="match status" value="1"/>
</dbReference>
<comment type="similarity">
    <text evidence="1">Belongs to the short-chain dehydrogenases/reductases (SDR) family.</text>
</comment>
<dbReference type="STRING" id="83401.SAMN05421742_101565"/>
<organism evidence="3 4">
    <name type="scientific">Roseospirillum parvum</name>
    <dbReference type="NCBI Taxonomy" id="83401"/>
    <lineage>
        <taxon>Bacteria</taxon>
        <taxon>Pseudomonadati</taxon>
        <taxon>Pseudomonadota</taxon>
        <taxon>Alphaproteobacteria</taxon>
        <taxon>Rhodospirillales</taxon>
        <taxon>Rhodospirillaceae</taxon>
        <taxon>Roseospirillum</taxon>
    </lineage>
</organism>
<dbReference type="SUPFAM" id="SSF51735">
    <property type="entry name" value="NAD(P)-binding Rossmann-fold domains"/>
    <property type="match status" value="1"/>
</dbReference>
<reference evidence="4" key="1">
    <citation type="submission" date="2016-10" db="EMBL/GenBank/DDBJ databases">
        <authorList>
            <person name="Varghese N."/>
            <person name="Submissions S."/>
        </authorList>
    </citation>
    <scope>NUCLEOTIDE SEQUENCE [LARGE SCALE GENOMIC DNA]</scope>
    <source>
        <strain evidence="4">930I</strain>
    </source>
</reference>
<dbReference type="Pfam" id="PF13561">
    <property type="entry name" value="adh_short_C2"/>
    <property type="match status" value="1"/>
</dbReference>
<evidence type="ECO:0000313" key="4">
    <source>
        <dbReference type="Proteomes" id="UP000217076"/>
    </source>
</evidence>
<evidence type="ECO:0000256" key="2">
    <source>
        <dbReference type="ARBA" id="ARBA00023002"/>
    </source>
</evidence>